<evidence type="ECO:0000256" key="2">
    <source>
        <dbReference type="ARBA" id="ARBA00022679"/>
    </source>
</evidence>
<organism evidence="9 10">
    <name type="scientific">Eiseniibacteriota bacterium</name>
    <dbReference type="NCBI Taxonomy" id="2212470"/>
    <lineage>
        <taxon>Bacteria</taxon>
        <taxon>Candidatus Eiseniibacteriota</taxon>
    </lineage>
</organism>
<reference evidence="9" key="2">
    <citation type="journal article" date="2021" name="Microbiome">
        <title>Successional dynamics and alternative stable states in a saline activated sludge microbial community over 9 years.</title>
        <authorList>
            <person name="Wang Y."/>
            <person name="Ye J."/>
            <person name="Ju F."/>
            <person name="Liu L."/>
            <person name="Boyd J.A."/>
            <person name="Deng Y."/>
            <person name="Parks D.H."/>
            <person name="Jiang X."/>
            <person name="Yin X."/>
            <person name="Woodcroft B.J."/>
            <person name="Tyson G.W."/>
            <person name="Hugenholtz P."/>
            <person name="Polz M.F."/>
            <person name="Zhang T."/>
        </authorList>
    </citation>
    <scope>NUCLEOTIDE SEQUENCE</scope>
    <source>
        <strain evidence="9">HKST-UBA02</strain>
    </source>
</reference>
<dbReference type="PANTHER" id="PTHR36174:SF1">
    <property type="entry name" value="LIPID II:GLYCINE GLYCYLTRANSFERASE"/>
    <property type="match status" value="1"/>
</dbReference>
<evidence type="ECO:0000256" key="4">
    <source>
        <dbReference type="ARBA" id="ARBA00022984"/>
    </source>
</evidence>
<evidence type="ECO:0000256" key="5">
    <source>
        <dbReference type="ARBA" id="ARBA00023315"/>
    </source>
</evidence>
<gene>
    <name evidence="9" type="ORF">KDA27_00110</name>
</gene>
<dbReference type="PANTHER" id="PTHR36174">
    <property type="entry name" value="LIPID II:GLYCINE GLYCYLTRANSFERASE"/>
    <property type="match status" value="1"/>
</dbReference>
<evidence type="ECO:0000259" key="8">
    <source>
        <dbReference type="Pfam" id="PF13480"/>
    </source>
</evidence>
<keyword evidence="5" id="KW-0012">Acyltransferase</keyword>
<evidence type="ECO:0000256" key="1">
    <source>
        <dbReference type="ARBA" id="ARBA00009943"/>
    </source>
</evidence>
<dbReference type="EMBL" id="JAGQHS010000001">
    <property type="protein sequence ID" value="MCA9754174.1"/>
    <property type="molecule type" value="Genomic_DNA"/>
</dbReference>
<protein>
    <submittedName>
        <fullName evidence="9">GNAT family N-acetyltransferase</fullName>
    </submittedName>
</protein>
<comment type="similarity">
    <text evidence="1">Belongs to the FemABX family.</text>
</comment>
<name>A0A956SC89_UNCEI</name>
<evidence type="ECO:0000313" key="9">
    <source>
        <dbReference type="EMBL" id="MCA9754174.1"/>
    </source>
</evidence>
<proteinExistence type="inferred from homology"/>
<dbReference type="Gene3D" id="3.40.630.30">
    <property type="match status" value="1"/>
</dbReference>
<evidence type="ECO:0000256" key="3">
    <source>
        <dbReference type="ARBA" id="ARBA00022960"/>
    </source>
</evidence>
<feature type="region of interest" description="Disordered" evidence="7">
    <location>
        <begin position="126"/>
        <end position="171"/>
    </location>
</feature>
<keyword evidence="6" id="KW-0961">Cell wall biogenesis/degradation</keyword>
<keyword evidence="3" id="KW-0133">Cell shape</keyword>
<sequence>MSVQVLRGWSDSDWDDEVRRSPEGTMFHTRLWSRICVASFPELRDRSLWVEVTTDAGSSRHQLPLLEWRRGAGLVNTVHSSFPFIYGGPLPLRGAGGRVVLPEILEFLETVRGTVLVTSNPLAERPFDRLPSAADDATGRRDAAARADAADGIRAEQGSAPPPAVSSGMVPSANWEQGELTTHLRTLPETESAFWDDELPPRRRNDVRRLTKKGVSIEESQNPDDVSAVYRLYRASFERWGGAPAFVHPELFYQNLVSRGQGDVRFSVARFEGAVIGGVFALRFGRAVHYFAGYMDSEAKALRPNVLLQVDSILHGIRDRYAFYDFLPSGGNEPVEQFKEGFGGVRYSLPVFTRRSLAHRLLARARGR</sequence>
<dbReference type="InterPro" id="IPR050644">
    <property type="entry name" value="PG_Glycine_Bridge_Synth"/>
</dbReference>
<dbReference type="InterPro" id="IPR016181">
    <property type="entry name" value="Acyl_CoA_acyltransferase"/>
</dbReference>
<accession>A0A956SC89</accession>
<evidence type="ECO:0000313" key="10">
    <source>
        <dbReference type="Proteomes" id="UP000739538"/>
    </source>
</evidence>
<keyword evidence="4" id="KW-0573">Peptidoglycan synthesis</keyword>
<evidence type="ECO:0000256" key="7">
    <source>
        <dbReference type="SAM" id="MobiDB-lite"/>
    </source>
</evidence>
<dbReference type="GO" id="GO:0009252">
    <property type="term" value="P:peptidoglycan biosynthetic process"/>
    <property type="evidence" value="ECO:0007669"/>
    <property type="project" value="UniProtKB-KW"/>
</dbReference>
<dbReference type="SUPFAM" id="SSF55729">
    <property type="entry name" value="Acyl-CoA N-acyltransferases (Nat)"/>
    <property type="match status" value="1"/>
</dbReference>
<dbReference type="InterPro" id="IPR038740">
    <property type="entry name" value="BioF2-like_GNAT_dom"/>
</dbReference>
<evidence type="ECO:0000256" key="6">
    <source>
        <dbReference type="ARBA" id="ARBA00023316"/>
    </source>
</evidence>
<feature type="domain" description="BioF2-like acetyltransferase" evidence="8">
    <location>
        <begin position="203"/>
        <end position="333"/>
    </location>
</feature>
<reference evidence="9" key="1">
    <citation type="submission" date="2020-04" db="EMBL/GenBank/DDBJ databases">
        <authorList>
            <person name="Zhang T."/>
        </authorList>
    </citation>
    <scope>NUCLEOTIDE SEQUENCE</scope>
    <source>
        <strain evidence="9">HKST-UBA02</strain>
    </source>
</reference>
<keyword evidence="2" id="KW-0808">Transferase</keyword>
<comment type="caution">
    <text evidence="9">The sequence shown here is derived from an EMBL/GenBank/DDBJ whole genome shotgun (WGS) entry which is preliminary data.</text>
</comment>
<dbReference type="GO" id="GO:0071555">
    <property type="term" value="P:cell wall organization"/>
    <property type="evidence" value="ECO:0007669"/>
    <property type="project" value="UniProtKB-KW"/>
</dbReference>
<dbReference type="PROSITE" id="PS51191">
    <property type="entry name" value="FEMABX"/>
    <property type="match status" value="1"/>
</dbReference>
<dbReference type="Pfam" id="PF13480">
    <property type="entry name" value="Acetyltransf_6"/>
    <property type="match status" value="1"/>
</dbReference>
<dbReference type="AlphaFoldDB" id="A0A956SC89"/>
<dbReference type="GO" id="GO:0016755">
    <property type="term" value="F:aminoacyltransferase activity"/>
    <property type="evidence" value="ECO:0007669"/>
    <property type="project" value="InterPro"/>
</dbReference>
<dbReference type="Proteomes" id="UP000739538">
    <property type="component" value="Unassembled WGS sequence"/>
</dbReference>
<dbReference type="GO" id="GO:0008360">
    <property type="term" value="P:regulation of cell shape"/>
    <property type="evidence" value="ECO:0007669"/>
    <property type="project" value="UniProtKB-KW"/>
</dbReference>
<dbReference type="InterPro" id="IPR003447">
    <property type="entry name" value="FEMABX"/>
</dbReference>
<feature type="compositionally biased region" description="Basic and acidic residues" evidence="7">
    <location>
        <begin position="137"/>
        <end position="154"/>
    </location>
</feature>